<dbReference type="GO" id="GO:0004725">
    <property type="term" value="F:protein tyrosine phosphatase activity"/>
    <property type="evidence" value="ECO:0007669"/>
    <property type="project" value="InterPro"/>
</dbReference>
<dbReference type="Gene3D" id="3.90.190.10">
    <property type="entry name" value="Protein tyrosine phosphatase superfamily"/>
    <property type="match status" value="1"/>
</dbReference>
<feature type="domain" description="Tyrosine-protein phosphatase" evidence="1">
    <location>
        <begin position="145"/>
        <end position="360"/>
    </location>
</feature>
<dbReference type="PROSITE" id="PS50055">
    <property type="entry name" value="TYR_PHOSPHATASE_PTP"/>
    <property type="match status" value="1"/>
</dbReference>
<evidence type="ECO:0000313" key="3">
    <source>
        <dbReference type="WBParaSite" id="Gr19_v10_g17817.t1"/>
    </source>
</evidence>
<dbReference type="PANTHER" id="PTHR19134:SF561">
    <property type="entry name" value="PROTEIN TYROSINE PHOSPHATASE 36E, ISOFORM A"/>
    <property type="match status" value="1"/>
</dbReference>
<sequence length="514" mass="58626">MTSSAGLLSSPHHHRIIYTNRSRRRWAHALDPFLAAGVAAPSLRRAAAVAPRVGTLAAARSATFRRKAPLPMPIALNQAPPCHYYVFRRAFIRLRARLSSVVSKFLQELQEVQEEKAMLQAPTAPVDASKFVAYVQERRKKRILFKGEFLMIQRSVDPQRCTTEVGVRMGERNQYPDTLPYDHNRVVLELRPGVDDSHYINASYVNSWLREKAYVVTQSVRSKQASNELWRTVWELGANTMVMLTKIFDFMRVMCLQYWPQTHFQFGEIHVETMETQTYAHFVIRTFRLRKTYGPEASADGTAAGATAPCEEQRIVKHFHFTEWELNSFPYISAFIELRRRVRQWMEKSPVDAPIVVHCSHRMPARHVASHIVGSVQLCALLFCPQISRRQERGIARQKMPPGRALVVAEQVAQPCEYLNSAHWATNEADCWQEDTAVQDVHPHGMHFAVQVECECTPGRTTAGRIARRRTGAATAALRARSSPSARSTGKEIDQTDHDQEFERFISFSLEKMG</sequence>
<dbReference type="AlphaFoldDB" id="A0A914HIZ1"/>
<name>A0A914HIZ1_GLORO</name>
<dbReference type="InterPro" id="IPR050348">
    <property type="entry name" value="Protein-Tyr_Phosphatase"/>
</dbReference>
<organism evidence="2 3">
    <name type="scientific">Globodera rostochiensis</name>
    <name type="common">Golden nematode worm</name>
    <name type="synonym">Heterodera rostochiensis</name>
    <dbReference type="NCBI Taxonomy" id="31243"/>
    <lineage>
        <taxon>Eukaryota</taxon>
        <taxon>Metazoa</taxon>
        <taxon>Ecdysozoa</taxon>
        <taxon>Nematoda</taxon>
        <taxon>Chromadorea</taxon>
        <taxon>Rhabditida</taxon>
        <taxon>Tylenchina</taxon>
        <taxon>Tylenchomorpha</taxon>
        <taxon>Tylenchoidea</taxon>
        <taxon>Heteroderidae</taxon>
        <taxon>Heteroderinae</taxon>
        <taxon>Globodera</taxon>
    </lineage>
</organism>
<dbReference type="SUPFAM" id="SSF52799">
    <property type="entry name" value="(Phosphotyrosine protein) phosphatases II"/>
    <property type="match status" value="1"/>
</dbReference>
<dbReference type="Proteomes" id="UP000887572">
    <property type="component" value="Unplaced"/>
</dbReference>
<dbReference type="Pfam" id="PF00102">
    <property type="entry name" value="Y_phosphatase"/>
    <property type="match status" value="1"/>
</dbReference>
<evidence type="ECO:0000259" key="1">
    <source>
        <dbReference type="PROSITE" id="PS50055"/>
    </source>
</evidence>
<dbReference type="SMART" id="SM00194">
    <property type="entry name" value="PTPc"/>
    <property type="match status" value="1"/>
</dbReference>
<proteinExistence type="predicted"/>
<keyword evidence="2" id="KW-1185">Reference proteome</keyword>
<dbReference type="InterPro" id="IPR029021">
    <property type="entry name" value="Prot-tyrosine_phosphatase-like"/>
</dbReference>
<dbReference type="PRINTS" id="PR00700">
    <property type="entry name" value="PRTYPHPHTASE"/>
</dbReference>
<dbReference type="PANTHER" id="PTHR19134">
    <property type="entry name" value="RECEPTOR-TYPE TYROSINE-PROTEIN PHOSPHATASE"/>
    <property type="match status" value="1"/>
</dbReference>
<dbReference type="InterPro" id="IPR000242">
    <property type="entry name" value="PTP_cat"/>
</dbReference>
<evidence type="ECO:0000313" key="2">
    <source>
        <dbReference type="Proteomes" id="UP000887572"/>
    </source>
</evidence>
<accession>A0A914HIZ1</accession>
<protein>
    <submittedName>
        <fullName evidence="3">Tyrosine-protein phosphatase domain-containing protein</fullName>
    </submittedName>
</protein>
<dbReference type="WBParaSite" id="Gr19_v10_g17817.t1">
    <property type="protein sequence ID" value="Gr19_v10_g17817.t1"/>
    <property type="gene ID" value="Gr19_v10_g17817"/>
</dbReference>
<reference evidence="3" key="1">
    <citation type="submission" date="2022-11" db="UniProtKB">
        <authorList>
            <consortium name="WormBaseParasite"/>
        </authorList>
    </citation>
    <scope>IDENTIFICATION</scope>
</reference>